<dbReference type="InterPro" id="IPR032675">
    <property type="entry name" value="LRR_dom_sf"/>
</dbReference>
<dbReference type="InterPro" id="IPR050576">
    <property type="entry name" value="Cilia_flagella_integrity"/>
</dbReference>
<evidence type="ECO:0000256" key="6">
    <source>
        <dbReference type="SAM" id="MobiDB-lite"/>
    </source>
</evidence>
<dbReference type="Proteomes" id="UP001283361">
    <property type="component" value="Unassembled WGS sequence"/>
</dbReference>
<comment type="subcellular location">
    <subcellularLocation>
        <location evidence="1">Cell projection</location>
        <location evidence="1">Cilium</location>
    </subcellularLocation>
</comment>
<evidence type="ECO:0000256" key="1">
    <source>
        <dbReference type="ARBA" id="ARBA00004138"/>
    </source>
</evidence>
<dbReference type="EMBL" id="JAWDGP010003672">
    <property type="protein sequence ID" value="KAK3771852.1"/>
    <property type="molecule type" value="Genomic_DNA"/>
</dbReference>
<dbReference type="PANTHER" id="PTHR45973">
    <property type="entry name" value="PROTEIN PHOSPHATASE 1 REGULATORY SUBUNIT SDS22-RELATED"/>
    <property type="match status" value="1"/>
</dbReference>
<name>A0AAE0ZNR8_9GAST</name>
<dbReference type="PANTHER" id="PTHR45973:SF9">
    <property type="entry name" value="LEUCINE-RICH REPEAT-CONTAINING PROTEIN 46"/>
    <property type="match status" value="1"/>
</dbReference>
<dbReference type="Gene3D" id="3.80.10.10">
    <property type="entry name" value="Ribonuclease Inhibitor"/>
    <property type="match status" value="1"/>
</dbReference>
<sequence>MDATDSNITQAHEAEESEDQDVPEIKPVRLSLHLIVKRHLPKDSKDWSQEKIISELNKVKRVRLDRENIGEIDSLELFSTQVTNLYLQSNKICMIKNLECMPNLQVLVLSNNRIKEISGIDHLEKLVFLDLSENCLESVNMQNIPKNIIILNLKGNPLLEEANYRADMIQIFPKLKQLDETEISAKEKKVAGVMIESDAEDEETSEEELEEDDEVSEGMKAESKQDSDLFIPFTDTDSDQSSTKAYKQLPKIESSIQGIATDMLLRSQKRLEDNLLQHKRHLQQITNIKIKSKIKPVPPISKPM</sequence>
<feature type="compositionally biased region" description="Polar residues" evidence="6">
    <location>
        <begin position="1"/>
        <end position="10"/>
    </location>
</feature>
<keyword evidence="8" id="KW-1185">Reference proteome</keyword>
<gene>
    <name evidence="7" type="ORF">RRG08_028760</name>
</gene>
<dbReference type="SMART" id="SM00365">
    <property type="entry name" value="LRR_SD22"/>
    <property type="match status" value="3"/>
</dbReference>
<keyword evidence="5" id="KW-0966">Cell projection</keyword>
<protein>
    <submittedName>
        <fullName evidence="7">Uncharacterized protein</fullName>
    </submittedName>
</protein>
<dbReference type="InterPro" id="IPR001611">
    <property type="entry name" value="Leu-rich_rpt"/>
</dbReference>
<feature type="region of interest" description="Disordered" evidence="6">
    <location>
        <begin position="195"/>
        <end position="245"/>
    </location>
</feature>
<reference evidence="7" key="1">
    <citation type="journal article" date="2023" name="G3 (Bethesda)">
        <title>A reference genome for the long-term kleptoplast-retaining sea slug Elysia crispata morphotype clarki.</title>
        <authorList>
            <person name="Eastman K.E."/>
            <person name="Pendleton A.L."/>
            <person name="Shaikh M.A."/>
            <person name="Suttiyut T."/>
            <person name="Ogas R."/>
            <person name="Tomko P."/>
            <person name="Gavelis G."/>
            <person name="Widhalm J.R."/>
            <person name="Wisecaver J.H."/>
        </authorList>
    </citation>
    <scope>NUCLEOTIDE SEQUENCE</scope>
    <source>
        <strain evidence="7">ECLA1</strain>
    </source>
</reference>
<dbReference type="AlphaFoldDB" id="A0AAE0ZNR8"/>
<keyword evidence="3" id="KW-0677">Repeat</keyword>
<evidence type="ECO:0000256" key="5">
    <source>
        <dbReference type="ARBA" id="ARBA00023273"/>
    </source>
</evidence>
<dbReference type="InterPro" id="IPR025875">
    <property type="entry name" value="Leu-rich_rpt_4"/>
</dbReference>
<comment type="caution">
    <text evidence="7">The sequence shown here is derived from an EMBL/GenBank/DDBJ whole genome shotgun (WGS) entry which is preliminary data.</text>
</comment>
<organism evidence="7 8">
    <name type="scientific">Elysia crispata</name>
    <name type="common">lettuce slug</name>
    <dbReference type="NCBI Taxonomy" id="231223"/>
    <lineage>
        <taxon>Eukaryota</taxon>
        <taxon>Metazoa</taxon>
        <taxon>Spiralia</taxon>
        <taxon>Lophotrochozoa</taxon>
        <taxon>Mollusca</taxon>
        <taxon>Gastropoda</taxon>
        <taxon>Heterobranchia</taxon>
        <taxon>Euthyneura</taxon>
        <taxon>Panpulmonata</taxon>
        <taxon>Sacoglossa</taxon>
        <taxon>Placobranchoidea</taxon>
        <taxon>Plakobranchidae</taxon>
        <taxon>Elysia</taxon>
    </lineage>
</organism>
<evidence type="ECO:0000256" key="4">
    <source>
        <dbReference type="ARBA" id="ARBA00023069"/>
    </source>
</evidence>
<feature type="compositionally biased region" description="Acidic residues" evidence="6">
    <location>
        <begin position="197"/>
        <end position="216"/>
    </location>
</feature>
<keyword evidence="2" id="KW-0433">Leucine-rich repeat</keyword>
<keyword evidence="4" id="KW-0969">Cilium</keyword>
<accession>A0AAE0ZNR8</accession>
<evidence type="ECO:0000313" key="8">
    <source>
        <dbReference type="Proteomes" id="UP001283361"/>
    </source>
</evidence>
<evidence type="ECO:0000256" key="3">
    <source>
        <dbReference type="ARBA" id="ARBA00022737"/>
    </source>
</evidence>
<feature type="compositionally biased region" description="Basic and acidic residues" evidence="6">
    <location>
        <begin position="217"/>
        <end position="227"/>
    </location>
</feature>
<evidence type="ECO:0000313" key="7">
    <source>
        <dbReference type="EMBL" id="KAK3771852.1"/>
    </source>
</evidence>
<evidence type="ECO:0000256" key="2">
    <source>
        <dbReference type="ARBA" id="ARBA00022614"/>
    </source>
</evidence>
<dbReference type="SUPFAM" id="SSF52058">
    <property type="entry name" value="L domain-like"/>
    <property type="match status" value="1"/>
</dbReference>
<dbReference type="Pfam" id="PF12799">
    <property type="entry name" value="LRR_4"/>
    <property type="match status" value="1"/>
</dbReference>
<proteinExistence type="predicted"/>
<dbReference type="PROSITE" id="PS51450">
    <property type="entry name" value="LRR"/>
    <property type="match status" value="1"/>
</dbReference>
<feature type="region of interest" description="Disordered" evidence="6">
    <location>
        <begin position="1"/>
        <end position="22"/>
    </location>
</feature>